<comment type="caution">
    <text evidence="3">The sequence shown here is derived from an EMBL/GenBank/DDBJ whole genome shotgun (WGS) entry which is preliminary data.</text>
</comment>
<evidence type="ECO:0000256" key="1">
    <source>
        <dbReference type="ARBA" id="ARBA00009199"/>
    </source>
</evidence>
<dbReference type="EMBL" id="MSJM01000008">
    <property type="protein sequence ID" value="OLF47197.1"/>
    <property type="molecule type" value="Genomic_DNA"/>
</dbReference>
<dbReference type="NCBIfam" id="NF005099">
    <property type="entry name" value="PRK06529.1"/>
    <property type="match status" value="1"/>
</dbReference>
<dbReference type="GO" id="GO:0003824">
    <property type="term" value="F:catalytic activity"/>
    <property type="evidence" value="ECO:0007669"/>
    <property type="project" value="InterPro"/>
</dbReference>
<keyword evidence="4" id="KW-1185">Reference proteome</keyword>
<evidence type="ECO:0000259" key="2">
    <source>
        <dbReference type="Pfam" id="PF01425"/>
    </source>
</evidence>
<dbReference type="Proteomes" id="UP000186890">
    <property type="component" value="Unassembled WGS sequence"/>
</dbReference>
<reference evidence="4" key="1">
    <citation type="submission" date="2016-12" db="EMBL/GenBank/DDBJ databases">
        <authorList>
            <person name="Gulvik C.A."/>
        </authorList>
    </citation>
    <scope>NUCLEOTIDE SEQUENCE [LARGE SCALE GENOMIC DNA]</scope>
    <source>
        <strain evidence="4">NED12-00049-6B</strain>
    </source>
</reference>
<dbReference type="PANTHER" id="PTHR11895">
    <property type="entry name" value="TRANSAMIDASE"/>
    <property type="match status" value="1"/>
</dbReference>
<dbReference type="InterPro" id="IPR023631">
    <property type="entry name" value="Amidase_dom"/>
</dbReference>
<dbReference type="AlphaFoldDB" id="A0A1Q8E5Y7"/>
<proteinExistence type="inferred from homology"/>
<dbReference type="SUPFAM" id="SSF75304">
    <property type="entry name" value="Amidase signature (AS) enzymes"/>
    <property type="match status" value="1"/>
</dbReference>
<gene>
    <name evidence="3" type="ORF">BU202_08945</name>
</gene>
<accession>A0A1Q8E5Y7</accession>
<feature type="domain" description="Amidase" evidence="2">
    <location>
        <begin position="21"/>
        <end position="467"/>
    </location>
</feature>
<organism evidence="3 4">
    <name type="scientific">Streptococcus cuniculi</name>
    <dbReference type="NCBI Taxonomy" id="1432788"/>
    <lineage>
        <taxon>Bacteria</taxon>
        <taxon>Bacillati</taxon>
        <taxon>Bacillota</taxon>
        <taxon>Bacilli</taxon>
        <taxon>Lactobacillales</taxon>
        <taxon>Streptococcaceae</taxon>
        <taxon>Streptococcus</taxon>
    </lineage>
</organism>
<dbReference type="InterPro" id="IPR000120">
    <property type="entry name" value="Amidase"/>
</dbReference>
<dbReference type="Pfam" id="PF01425">
    <property type="entry name" value="Amidase"/>
    <property type="match status" value="1"/>
</dbReference>
<protein>
    <submittedName>
        <fullName evidence="3">Amidase</fullName>
    </submittedName>
</protein>
<dbReference type="InterPro" id="IPR036928">
    <property type="entry name" value="AS_sf"/>
</dbReference>
<sequence>MYQDATAIAEAIRNREVSAEECVKATVDKIEKLNPDLNAVVSTQYEQALERARNLKIGVQPFAGVPILLKDLGQEQKGELSIAGSRLFAHYRASKSDRYTQRMEELGFIVLGRTNTPEFGFKNISDSRLHGPVNLPIDMTRNAGGSSGGSAAAVSSGMVTLAGASDGGGSIRIPASFNGLIGLKTSRGRIPVGPSSYRGWQGASVHFALTKSVRDTKSLLYHLQAYQVEAPFPLQPLSWDSLFESRRSPLKIAFSLQSPIGTPVSAEAQEAVLNLLPALEELGHQVTELTAYPLDGIEAMRSYYVMNSVETAQMFTGIEQGLGRKMTPADMELMTWAIYRSGLTIPAYRYSQVLQDWDQYSAKMAVFHENYDLLLTPTVASVAPKHGQFALEQELEEKLRHMDEYEMAEQQELIWQMFEKSLSWTPFTQQANLTGQPSISLPVYQTAQGLPIGVQLTAAKGQEDILLSVAEELEKLGKLICKAL</sequence>
<dbReference type="PANTHER" id="PTHR11895:SF7">
    <property type="entry name" value="GLUTAMYL-TRNA(GLN) AMIDOTRANSFERASE SUBUNIT A, MITOCHONDRIAL"/>
    <property type="match status" value="1"/>
</dbReference>
<comment type="similarity">
    <text evidence="1">Belongs to the amidase family.</text>
</comment>
<evidence type="ECO:0000313" key="3">
    <source>
        <dbReference type="EMBL" id="OLF47197.1"/>
    </source>
</evidence>
<evidence type="ECO:0000313" key="4">
    <source>
        <dbReference type="Proteomes" id="UP000186890"/>
    </source>
</evidence>
<name>A0A1Q8E5Y7_9STRE</name>
<dbReference type="Gene3D" id="3.90.1300.10">
    <property type="entry name" value="Amidase signature (AS) domain"/>
    <property type="match status" value="1"/>
</dbReference>
<dbReference type="InterPro" id="IPR020556">
    <property type="entry name" value="Amidase_CS"/>
</dbReference>
<dbReference type="PROSITE" id="PS00571">
    <property type="entry name" value="AMIDASES"/>
    <property type="match status" value="1"/>
</dbReference>
<dbReference type="OrthoDB" id="9811471at2"/>
<dbReference type="RefSeq" id="WP_075105438.1">
    <property type="nucleotide sequence ID" value="NZ_MSJM01000008.1"/>
</dbReference>